<dbReference type="RefSeq" id="WP_320319657.1">
    <property type="nucleotide sequence ID" value="NZ_JAVIIP010000002.1"/>
</dbReference>
<feature type="chain" id="PRO_5046944603" evidence="1">
    <location>
        <begin position="30"/>
        <end position="652"/>
    </location>
</feature>
<proteinExistence type="predicted"/>
<evidence type="ECO:0000256" key="1">
    <source>
        <dbReference type="SAM" id="SignalP"/>
    </source>
</evidence>
<comment type="caution">
    <text evidence="2">The sequence shown here is derived from an EMBL/GenBank/DDBJ whole genome shotgun (WGS) entry which is preliminary data.</text>
</comment>
<reference evidence="2 3" key="1">
    <citation type="submission" date="2023-08" db="EMBL/GenBank/DDBJ databases">
        <title>Implementing the SeqCode for naming new Mesorhizobium species isolated from Vachellia karroo root nodules.</title>
        <authorList>
            <person name="Van Lill M."/>
        </authorList>
    </citation>
    <scope>NUCLEOTIDE SEQUENCE [LARGE SCALE GENOMIC DNA]</scope>
    <source>
        <strain evidence="2 3">VK4B</strain>
    </source>
</reference>
<dbReference type="Proteomes" id="UP001276564">
    <property type="component" value="Unassembled WGS sequence"/>
</dbReference>
<organism evidence="2 3">
    <name type="scientific">Mesorhizobium abyssinicae</name>
    <dbReference type="NCBI Taxonomy" id="1209958"/>
    <lineage>
        <taxon>Bacteria</taxon>
        <taxon>Pseudomonadati</taxon>
        <taxon>Pseudomonadota</taxon>
        <taxon>Alphaproteobacteria</taxon>
        <taxon>Hyphomicrobiales</taxon>
        <taxon>Phyllobacteriaceae</taxon>
        <taxon>Mesorhizobium</taxon>
    </lineage>
</organism>
<feature type="signal peptide" evidence="1">
    <location>
        <begin position="1"/>
        <end position="29"/>
    </location>
</feature>
<accession>A0ABU5AH70</accession>
<keyword evidence="3" id="KW-1185">Reference proteome</keyword>
<protein>
    <submittedName>
        <fullName evidence="2">EB domain-containing protein</fullName>
    </submittedName>
</protein>
<sequence length="652" mass="70727">MSSVSYAFRNTVATVALFAAGLVSTSAFATQANIKSMSFDTQSVNTTLHVVSSDKQKWDRLKSGTVQFWGHMKIDTRWPGYVQQVGVSLGVCGPSQCGAFPPIWSASPVSRDYDHQENFSFDPSIMALSSNADIASVPYGDQIIAKCNQHLQPDGPTKSYSFTHTFHATFSALTDKALDMHNAATEVMGGSWPYPIYESHYAEHGSFDVQVVCDPVVKPAAQDIAVDFGEFETKNVKLFLTTYRSNQPGSTPGTVCPALKVTSRAQANKAGPVSMRIWRQKDDGPITSEFKQVWASFDAGKNGYFAIYEKWENVGATAYFQYKTEIVGNGPFEPFDGWKDITVHCTGAGGGGFTDGPQADPDNPPAKADWQGEVTVSDSAGSRKLCPRKGQVAFEASRDAPGALHYRIGCSNGAFFTGTAVAFNEGGVFKASAAHDLSISRTRSIQCTLQEIKPNGSIATIDMDAEDFTCIKRTIEPKVDDLVSSPRPDFGKPRLPPVVVDPGRKCLPSQSLLRGKCVDRPLVAACKNTEKLVDGRCIGVSIHCLPGYHQVGLKCVKNAVIAGKCRRDEQRVNGECVRKPSIIIDCKRGYHLVGKACVRDAIITTGCRPTEMTVRGHCVPRPASKTLGLQKLKQGRGQSFLPGQARSRLQVN</sequence>
<keyword evidence="1" id="KW-0732">Signal</keyword>
<gene>
    <name evidence="2" type="ORF">RFM23_03165</name>
</gene>
<dbReference type="EMBL" id="JAVIIP010000002">
    <property type="protein sequence ID" value="MDX8536617.1"/>
    <property type="molecule type" value="Genomic_DNA"/>
</dbReference>
<name>A0ABU5AH70_9HYPH</name>
<evidence type="ECO:0000313" key="2">
    <source>
        <dbReference type="EMBL" id="MDX8536617.1"/>
    </source>
</evidence>
<evidence type="ECO:0000313" key="3">
    <source>
        <dbReference type="Proteomes" id="UP001276564"/>
    </source>
</evidence>